<evidence type="ECO:0000313" key="2">
    <source>
        <dbReference type="Proteomes" id="UP000815677"/>
    </source>
</evidence>
<protein>
    <recommendedName>
        <fullName evidence="3">Glycoside hydrolase family 39 protein</fullName>
    </recommendedName>
</protein>
<dbReference type="Gene3D" id="3.20.20.80">
    <property type="entry name" value="Glycosidases"/>
    <property type="match status" value="1"/>
</dbReference>
<reference evidence="1" key="1">
    <citation type="submission" date="2014-09" db="EMBL/GenBank/DDBJ databases">
        <title>Genome sequence of the luminous mushroom Mycena chlorophos for searching fungal bioluminescence genes.</title>
        <authorList>
            <person name="Tanaka Y."/>
            <person name="Kasuga D."/>
            <person name="Oba Y."/>
            <person name="Hase S."/>
            <person name="Sato K."/>
            <person name="Oba Y."/>
            <person name="Sakakibara Y."/>
        </authorList>
    </citation>
    <scope>NUCLEOTIDE SEQUENCE</scope>
</reference>
<organism evidence="1 2">
    <name type="scientific">Mycena chlorophos</name>
    <name type="common">Agaric fungus</name>
    <name type="synonym">Agaricus chlorophos</name>
    <dbReference type="NCBI Taxonomy" id="658473"/>
    <lineage>
        <taxon>Eukaryota</taxon>
        <taxon>Fungi</taxon>
        <taxon>Dikarya</taxon>
        <taxon>Basidiomycota</taxon>
        <taxon>Agaricomycotina</taxon>
        <taxon>Agaricomycetes</taxon>
        <taxon>Agaricomycetidae</taxon>
        <taxon>Agaricales</taxon>
        <taxon>Marasmiineae</taxon>
        <taxon>Mycenaceae</taxon>
        <taxon>Mycena</taxon>
    </lineage>
</organism>
<accession>A0ABQ0LJ96</accession>
<gene>
    <name evidence="1" type="ORF">MCHLO_08354</name>
</gene>
<sequence length="390" mass="42923">MGFNYLSAGGAQFSSATGWIHGGYSAYAGRFQDVLSNFKTARSYGAQFILKMSDLWGDDATQGSAGVYPGANGDYTEYEAFLTQLVSDLKANGMTSNIKLLIWNEPDLTIFWNAPQSQYFSCWNYAVQFLRANLPGVPIMGPGFSAAPNTSNSWWTGFLSNAQAANTAPDVYDWHHEGSSTDTTNDLQWSQPEMVTMLKSYGLTIGQFLIDEYANTGEQVPGATAWWISRFERYNMNGLRGNWLDGASLQDYLAGLLWKSGSTYFPNGIWQVYNYYATSMTGYRVQTIGSTDRLMDSFAVVGNGIVRILVGGRLVTGTYSLEIENLSALGLATSGTIDVTTRQFSFDATEGQEGAPTELGVVAHSYSGNVLSFPIYQTDKQTTWAFEFNF</sequence>
<proteinExistence type="predicted"/>
<dbReference type="InterPro" id="IPR017853">
    <property type="entry name" value="GH"/>
</dbReference>
<dbReference type="EMBL" id="DF846985">
    <property type="protein sequence ID" value="GAT51193.1"/>
    <property type="molecule type" value="Genomic_DNA"/>
</dbReference>
<name>A0ABQ0LJ96_MYCCL</name>
<dbReference type="SUPFAM" id="SSF51445">
    <property type="entry name" value="(Trans)glycosidases"/>
    <property type="match status" value="1"/>
</dbReference>
<dbReference type="Proteomes" id="UP000815677">
    <property type="component" value="Unassembled WGS sequence"/>
</dbReference>
<evidence type="ECO:0008006" key="3">
    <source>
        <dbReference type="Google" id="ProtNLM"/>
    </source>
</evidence>
<keyword evidence="2" id="KW-1185">Reference proteome</keyword>
<evidence type="ECO:0000313" key="1">
    <source>
        <dbReference type="EMBL" id="GAT51193.1"/>
    </source>
</evidence>